<evidence type="ECO:0000313" key="18">
    <source>
        <dbReference type="EMBL" id="CUA68604.1"/>
    </source>
</evidence>
<dbReference type="Pfam" id="PF01532">
    <property type="entry name" value="Glyco_hydro_47"/>
    <property type="match status" value="1"/>
</dbReference>
<evidence type="ECO:0000256" key="15">
    <source>
        <dbReference type="PROSITE-ProRule" id="PRU00221"/>
    </source>
</evidence>
<evidence type="ECO:0000256" key="17">
    <source>
        <dbReference type="SAM" id="MobiDB-lite"/>
    </source>
</evidence>
<feature type="active site" evidence="12">
    <location>
        <position position="771"/>
    </location>
</feature>
<feature type="active site" evidence="12">
    <location>
        <position position="932"/>
    </location>
</feature>
<evidence type="ECO:0000256" key="4">
    <source>
        <dbReference type="ARBA" id="ARBA00022574"/>
    </source>
</evidence>
<dbReference type="PROSITE" id="PS50294">
    <property type="entry name" value="WD_REPEATS_REGION"/>
    <property type="match status" value="5"/>
</dbReference>
<comment type="catalytic activity">
    <reaction evidence="10">
        <text>N(4)-(alpha-D-Man-(1-&gt;2)-alpha-D-Man-(1-&gt;2)-alpha-D-Man-(1-&gt;3)-[alpha-D-Man-(1-&gt;3)-[alpha-D-Man-(1-&gt;2)-alpha-D-Man-(1-&gt;6)]-alpha-D-Man-(1-&gt;6)]-beta-D-Man-(1-&gt;4)-beta-D-GlcNAc-(1-&gt;4)-beta-D-GlcNAc)-L-asparaginyl-[protein] (N-glucan mannose isomer 8A1,2,3B1,3) + 3 H2O = N(4)-(alpha-D-Man-(1-&gt;3)-[alpha-D-Man-(1-&gt;3)-[alpha-D-Man-(1-&gt;6)]-alpha-D-Man-(1-&gt;6)]-beta-D-Man-(1-&gt;4)-beta-D-GlcNAc-(1-&gt;4)-beta-D-GlcNAc)-L-asparaginyl-[protein] (N-glucan mannose isomer 5A1,2) + 3 beta-D-mannose</text>
        <dbReference type="Rhea" id="RHEA:56028"/>
        <dbReference type="Rhea" id="RHEA-COMP:14358"/>
        <dbReference type="Rhea" id="RHEA-COMP:14367"/>
        <dbReference type="ChEBI" id="CHEBI:15377"/>
        <dbReference type="ChEBI" id="CHEBI:28563"/>
        <dbReference type="ChEBI" id="CHEBI:59087"/>
        <dbReference type="ChEBI" id="CHEBI:60628"/>
        <dbReference type="EC" id="3.2.1.113"/>
    </reaction>
</comment>
<dbReference type="PROSITE" id="PS50082">
    <property type="entry name" value="WD_REPEATS_2"/>
    <property type="match status" value="5"/>
</dbReference>
<keyword evidence="5 13" id="KW-0479">Metal-binding</keyword>
<feature type="binding site" evidence="13">
    <location>
        <position position="1019"/>
    </location>
    <ligand>
        <name>Ca(2+)</name>
        <dbReference type="ChEBI" id="CHEBI:29108"/>
    </ligand>
</feature>
<evidence type="ECO:0000256" key="12">
    <source>
        <dbReference type="PIRSR" id="PIRSR601382-1"/>
    </source>
</evidence>
<dbReference type="SUPFAM" id="SSF50998">
    <property type="entry name" value="Quinoprotein alcohol dehydrogenase-like"/>
    <property type="match status" value="1"/>
</dbReference>
<keyword evidence="16" id="KW-0326">Glycosidase</keyword>
<evidence type="ECO:0000256" key="7">
    <source>
        <dbReference type="ARBA" id="ARBA00022801"/>
    </source>
</evidence>
<dbReference type="GO" id="GO:0005509">
    <property type="term" value="F:calcium ion binding"/>
    <property type="evidence" value="ECO:0007669"/>
    <property type="project" value="InterPro"/>
</dbReference>
<evidence type="ECO:0000256" key="2">
    <source>
        <dbReference type="ARBA" id="ARBA00004922"/>
    </source>
</evidence>
<comment type="cofactor">
    <cofactor evidence="1 13">
        <name>Ca(2+)</name>
        <dbReference type="ChEBI" id="CHEBI:29108"/>
    </cofactor>
</comment>
<organism evidence="18 19">
    <name type="scientific">Rhizoctonia solani</name>
    <dbReference type="NCBI Taxonomy" id="456999"/>
    <lineage>
        <taxon>Eukaryota</taxon>
        <taxon>Fungi</taxon>
        <taxon>Dikarya</taxon>
        <taxon>Basidiomycota</taxon>
        <taxon>Agaricomycotina</taxon>
        <taxon>Agaricomycetes</taxon>
        <taxon>Cantharellales</taxon>
        <taxon>Ceratobasidiaceae</taxon>
        <taxon>Rhizoctonia</taxon>
    </lineage>
</organism>
<name>A0A0K6FRH9_9AGAM</name>
<dbReference type="InterPro" id="IPR020472">
    <property type="entry name" value="WD40_PAC1"/>
</dbReference>
<evidence type="ECO:0000256" key="16">
    <source>
        <dbReference type="RuleBase" id="RU361193"/>
    </source>
</evidence>
<evidence type="ECO:0000256" key="8">
    <source>
        <dbReference type="ARBA" id="ARBA00022837"/>
    </source>
</evidence>
<evidence type="ECO:0000256" key="5">
    <source>
        <dbReference type="ARBA" id="ARBA00022723"/>
    </source>
</evidence>
<dbReference type="GO" id="GO:0036503">
    <property type="term" value="P:ERAD pathway"/>
    <property type="evidence" value="ECO:0007669"/>
    <property type="project" value="UniProtKB-ARBA"/>
</dbReference>
<evidence type="ECO:0000256" key="13">
    <source>
        <dbReference type="PIRSR" id="PIRSR601382-2"/>
    </source>
</evidence>
<dbReference type="GO" id="GO:0005975">
    <property type="term" value="P:carbohydrate metabolic process"/>
    <property type="evidence" value="ECO:0007669"/>
    <property type="project" value="InterPro"/>
</dbReference>
<feature type="repeat" description="WD" evidence="15">
    <location>
        <begin position="76"/>
        <end position="109"/>
    </location>
</feature>
<keyword evidence="4 15" id="KW-0853">WD repeat</keyword>
<evidence type="ECO:0000256" key="11">
    <source>
        <dbReference type="ARBA" id="ARBA00048605"/>
    </source>
</evidence>
<feature type="repeat" description="WD" evidence="15">
    <location>
        <begin position="205"/>
        <end position="246"/>
    </location>
</feature>
<feature type="disulfide bond" evidence="14">
    <location>
        <begin position="837"/>
        <end position="875"/>
    </location>
</feature>
<dbReference type="PANTHER" id="PTHR11742">
    <property type="entry name" value="MANNOSYL-OLIGOSACCHARIDE ALPHA-1,2-MANNOSIDASE-RELATED"/>
    <property type="match status" value="1"/>
</dbReference>
<dbReference type="InterPro" id="IPR050749">
    <property type="entry name" value="Glycosyl_Hydrolase_47"/>
</dbReference>
<dbReference type="InterPro" id="IPR001382">
    <property type="entry name" value="Glyco_hydro_47"/>
</dbReference>
<dbReference type="CDD" id="cd00200">
    <property type="entry name" value="WD40"/>
    <property type="match status" value="1"/>
</dbReference>
<feature type="repeat" description="WD" evidence="15">
    <location>
        <begin position="119"/>
        <end position="160"/>
    </location>
</feature>
<dbReference type="Pfam" id="PF00400">
    <property type="entry name" value="WD40"/>
    <property type="match status" value="5"/>
</dbReference>
<dbReference type="PROSITE" id="PS00678">
    <property type="entry name" value="WD_REPEATS_1"/>
    <property type="match status" value="4"/>
</dbReference>
<dbReference type="PRINTS" id="PR00747">
    <property type="entry name" value="GLYHDRLASE47"/>
</dbReference>
<feature type="compositionally biased region" description="Pro residues" evidence="17">
    <location>
        <begin position="472"/>
        <end position="492"/>
    </location>
</feature>
<evidence type="ECO:0000256" key="10">
    <source>
        <dbReference type="ARBA" id="ARBA00047669"/>
    </source>
</evidence>
<dbReference type="PRINTS" id="PR00320">
    <property type="entry name" value="GPROTEINBRPT"/>
</dbReference>
<dbReference type="InterPro" id="IPR019775">
    <property type="entry name" value="WD40_repeat_CS"/>
</dbReference>
<protein>
    <recommendedName>
        <fullName evidence="16">alpha-1,2-Mannosidase</fullName>
        <ecNumber evidence="16">3.2.1.-</ecNumber>
    </recommendedName>
</protein>
<dbReference type="GO" id="GO:0004571">
    <property type="term" value="F:mannosyl-oligosaccharide 1,2-alpha-mannosidase activity"/>
    <property type="evidence" value="ECO:0007669"/>
    <property type="project" value="UniProtKB-EC"/>
</dbReference>
<feature type="active site" description="Proton donor" evidence="12">
    <location>
        <position position="593"/>
    </location>
</feature>
<evidence type="ECO:0000256" key="1">
    <source>
        <dbReference type="ARBA" id="ARBA00001913"/>
    </source>
</evidence>
<comment type="similarity">
    <text evidence="3 16">Belongs to the glycosyl hydrolase 47 family.</text>
</comment>
<comment type="pathway">
    <text evidence="2">Protein modification; protein glycosylation.</text>
</comment>
<feature type="repeat" description="WD" evidence="15">
    <location>
        <begin position="162"/>
        <end position="203"/>
    </location>
</feature>
<accession>A0A0K6FRH9</accession>
<keyword evidence="8 13" id="KW-0106">Calcium</keyword>
<dbReference type="Proteomes" id="UP000044841">
    <property type="component" value="Unassembled WGS sequence"/>
</dbReference>
<reference evidence="18 19" key="1">
    <citation type="submission" date="2015-07" db="EMBL/GenBank/DDBJ databases">
        <authorList>
            <person name="Noorani M."/>
        </authorList>
    </citation>
    <scope>NUCLEOTIDE SEQUENCE [LARGE SCALE GENOMIC DNA]</scope>
    <source>
        <strain evidence="18">BBA 69670</strain>
    </source>
</reference>
<dbReference type="PANTHER" id="PTHR11742:SF55">
    <property type="entry name" value="ENDOPLASMIC RETICULUM MANNOSYL-OLIGOSACCHARIDE 1,2-ALPHA-MANNOSIDASE"/>
    <property type="match status" value="1"/>
</dbReference>
<feature type="region of interest" description="Disordered" evidence="17">
    <location>
        <begin position="470"/>
        <end position="504"/>
    </location>
</feature>
<dbReference type="InterPro" id="IPR015943">
    <property type="entry name" value="WD40/YVTN_repeat-like_dom_sf"/>
</dbReference>
<keyword evidence="7 16" id="KW-0378">Hydrolase</keyword>
<proteinExistence type="inferred from homology"/>
<dbReference type="SUPFAM" id="SSF48225">
    <property type="entry name" value="Seven-hairpin glycosidases"/>
    <property type="match status" value="1"/>
</dbReference>
<feature type="repeat" description="WD" evidence="15">
    <location>
        <begin position="248"/>
        <end position="289"/>
    </location>
</feature>
<evidence type="ECO:0000256" key="14">
    <source>
        <dbReference type="PIRSR" id="PIRSR601382-3"/>
    </source>
</evidence>
<dbReference type="EMBL" id="CYGV01000469">
    <property type="protein sequence ID" value="CUA68604.1"/>
    <property type="molecule type" value="Genomic_DNA"/>
</dbReference>
<dbReference type="GO" id="GO:0005783">
    <property type="term" value="C:endoplasmic reticulum"/>
    <property type="evidence" value="ECO:0007669"/>
    <property type="project" value="TreeGrafter"/>
</dbReference>
<evidence type="ECO:0000313" key="19">
    <source>
        <dbReference type="Proteomes" id="UP000044841"/>
    </source>
</evidence>
<dbReference type="InterPro" id="IPR011047">
    <property type="entry name" value="Quinoprotein_ADH-like_sf"/>
</dbReference>
<keyword evidence="9 14" id="KW-1015">Disulfide bond</keyword>
<feature type="active site" description="Proton donor" evidence="12">
    <location>
        <position position="888"/>
    </location>
</feature>
<dbReference type="SMART" id="SM00320">
    <property type="entry name" value="WD40"/>
    <property type="match status" value="6"/>
</dbReference>
<dbReference type="EC" id="3.2.1.-" evidence="16"/>
<dbReference type="Gene3D" id="1.50.10.10">
    <property type="match status" value="1"/>
</dbReference>
<gene>
    <name evidence="18" type="ORF">RSOLAG22IIIB_07979</name>
</gene>
<dbReference type="Gene3D" id="2.130.10.10">
    <property type="entry name" value="YVTN repeat-like/Quinoprotein amine dehydrogenase"/>
    <property type="match status" value="2"/>
</dbReference>
<sequence length="1040" mass="114368">MMSADNTSIISASGHLSISRWDRRTGKGISGPFHIRPACFGVVAFSPDAGRIATTSSRYEVFVWDASTERLVAGPFYGHQNWVTAIAFSPDGTRIVSGARDQAVLVWDICAPSAPVQSLERHHGYALSLIFSPNGSHIVAASTDHLVRVWDLRNENSIPQLLQGHTSCVRSVDVSSDGALIVSGADDRTIRVWGMSTCQTIYGPFEGHSDYILSVKFSPNGQQVVSGSQDCTVRVWDVSTGNAVAGPFTAHTSRVNAVTFSTDGTQVVSGSDDGTIRVWNVQSQPDANAHIERTPADSRAVDSNSTGTWKLNPEGWVVDKDENPLMWIPPLAHDAIRPPAPDHILIPRFNLPISSLLEGKAWKELCRRQEGKSIRNVSIRTVRLMPSPSNSTRPLTVSSPHVPTHWHSLTTMSLPLPAQSDSKSGLSLQVLKSRAGARFAILGLTVAGVLYYLAAPDSYRPELAWPREKPFTVPPPPPPAWDQEFDPPPLPPQGGGAPVKPPSNSQMAERAEAVRKAFRHAYKGYVDAAWTYDELLPNTNGSVNNFNGWGVSVIDSISTMQLMGLKPEYDSALDFVVRMDFDIKNDGHAPFFETAIRYLGGLVSAHSLARSAVTGPLSSLESANTNSNSYAGREHILLTKAALLADKLLPVFDSPSGLPFFGVRTSGPAPVYPTDDPKSYKYSKASDNAPGARITPGGSAPLAEFASCQMELKYLSWATGQARYFLAAERVMDVMKKVAPRLPLPGLFPIWWERTAGTPIGDHVSLGAMADSGFEYLLKQYLLTGRTETALRDLWLDASDSIISHMLYISPNRKLLYITDISGGSHSPTGKLEHLSCFLPGLFALGADQLTEKEGMTKQRKERYMWAAIGLTNTCIGFQGTNAKWIDELTKWERTRGPGDLPPGVTTKWTRVESDGQRDYSSSDPRWLSRPETLESVFLLWRTTKDPVWRERGWAAFQAIEKYSKTQFGYGSVSHVDNKSAATAANSQPSYFLAETLKYLFLLFSDDSALPLDQFVFNTEAHPLGVWKWRDWEMEKYKIH</sequence>
<evidence type="ECO:0000256" key="6">
    <source>
        <dbReference type="ARBA" id="ARBA00022737"/>
    </source>
</evidence>
<dbReference type="AlphaFoldDB" id="A0A0K6FRH9"/>
<keyword evidence="6" id="KW-0677">Repeat</keyword>
<comment type="catalytic activity">
    <reaction evidence="11">
        <text>N(4)-(alpha-D-Man-(1-&gt;2)-alpha-D-Man-(1-&gt;2)-alpha-D-Man-(1-&gt;3)-[alpha-D-Man-(1-&gt;2)-alpha-D-Man-(1-&gt;3)-[alpha-D-Man-(1-&gt;2)-alpha-D-Man-(1-&gt;6)]-alpha-D-Man-(1-&gt;6)]-beta-D-Man-(1-&gt;4)-beta-D-GlcNAc-(1-&gt;4)-beta-D-GlcNAc)-L-asparaginyl-[protein] (N-glucan mannose isomer 9A1,2,3B1,2,3) + 4 H2O = N(4)-(alpha-D-Man-(1-&gt;3)-[alpha-D-Man-(1-&gt;3)-[alpha-D-Man-(1-&gt;6)]-alpha-D-Man-(1-&gt;6)]-beta-D-Man-(1-&gt;4)-beta-D-GlcNAc-(1-&gt;4)-beta-D-GlcNAc)-L-asparaginyl-[protein] (N-glucan mannose isomer 5A1,2) + 4 beta-D-mannose</text>
        <dbReference type="Rhea" id="RHEA:56008"/>
        <dbReference type="Rhea" id="RHEA-COMP:14356"/>
        <dbReference type="Rhea" id="RHEA-COMP:14367"/>
        <dbReference type="ChEBI" id="CHEBI:15377"/>
        <dbReference type="ChEBI" id="CHEBI:28563"/>
        <dbReference type="ChEBI" id="CHEBI:59087"/>
        <dbReference type="ChEBI" id="CHEBI:139493"/>
        <dbReference type="EC" id="3.2.1.113"/>
    </reaction>
</comment>
<evidence type="ECO:0000256" key="9">
    <source>
        <dbReference type="ARBA" id="ARBA00023157"/>
    </source>
</evidence>
<dbReference type="GO" id="GO:0016020">
    <property type="term" value="C:membrane"/>
    <property type="evidence" value="ECO:0007669"/>
    <property type="project" value="InterPro"/>
</dbReference>
<keyword evidence="19" id="KW-1185">Reference proteome</keyword>
<dbReference type="InterPro" id="IPR001680">
    <property type="entry name" value="WD40_rpt"/>
</dbReference>
<dbReference type="InterPro" id="IPR036026">
    <property type="entry name" value="Seven-hairpin_glycosidases"/>
</dbReference>
<evidence type="ECO:0000256" key="3">
    <source>
        <dbReference type="ARBA" id="ARBA00007658"/>
    </source>
</evidence>
<dbReference type="InterPro" id="IPR012341">
    <property type="entry name" value="6hp_glycosidase-like_sf"/>
</dbReference>